<dbReference type="RefSeq" id="WP_128533988.1">
    <property type="nucleotide sequence ID" value="NZ_SBIW01000004.1"/>
</dbReference>
<dbReference type="InterPro" id="IPR037523">
    <property type="entry name" value="VOC_core"/>
</dbReference>
<dbReference type="InterPro" id="IPR029068">
    <property type="entry name" value="Glyas_Bleomycin-R_OHBP_Dase"/>
</dbReference>
<accession>A0A3S3UWP2</accession>
<dbReference type="PANTHER" id="PTHR34109:SF1">
    <property type="entry name" value="VOC DOMAIN-CONTAINING PROTEIN"/>
    <property type="match status" value="1"/>
</dbReference>
<dbReference type="SUPFAM" id="SSF54593">
    <property type="entry name" value="Glyoxalase/Bleomycin resistance protein/Dihydroxybiphenyl dioxygenase"/>
    <property type="match status" value="1"/>
</dbReference>
<proteinExistence type="predicted"/>
<dbReference type="EMBL" id="SBIW01000004">
    <property type="protein sequence ID" value="RWY52402.1"/>
    <property type="molecule type" value="Genomic_DNA"/>
</dbReference>
<dbReference type="Gene3D" id="3.30.720.120">
    <property type="match status" value="1"/>
</dbReference>
<evidence type="ECO:0000313" key="3">
    <source>
        <dbReference type="Proteomes" id="UP000286701"/>
    </source>
</evidence>
<dbReference type="Pfam" id="PF00903">
    <property type="entry name" value="Glyoxalase"/>
    <property type="match status" value="1"/>
</dbReference>
<name>A0A3S3UWP2_9SPHI</name>
<evidence type="ECO:0000259" key="1">
    <source>
        <dbReference type="PROSITE" id="PS51819"/>
    </source>
</evidence>
<dbReference type="PANTHER" id="PTHR34109">
    <property type="entry name" value="BNAUNNG04460D PROTEIN-RELATED"/>
    <property type="match status" value="1"/>
</dbReference>
<gene>
    <name evidence="2" type="ORF">EPL05_10860</name>
</gene>
<sequence length="141" mass="15337">MENQDSISIRAGRLPLPSFAPQLYIPNGVADVSFYEKAFGAVELRRFGNDDGTIHVSEFAIGGAMFHLHEQARHSGGLSPHTRGGTTVLIGLFVEDVYSVVAQAEAAGATISSPVEDYDYGYRQATIIDPFGHQWQIQAQI</sequence>
<evidence type="ECO:0000313" key="2">
    <source>
        <dbReference type="EMBL" id="RWY52402.1"/>
    </source>
</evidence>
<dbReference type="OrthoDB" id="9795306at2"/>
<organism evidence="2 3">
    <name type="scientific">Mucilaginibacter gilvus</name>
    <dbReference type="NCBI Taxonomy" id="2305909"/>
    <lineage>
        <taxon>Bacteria</taxon>
        <taxon>Pseudomonadati</taxon>
        <taxon>Bacteroidota</taxon>
        <taxon>Sphingobacteriia</taxon>
        <taxon>Sphingobacteriales</taxon>
        <taxon>Sphingobacteriaceae</taxon>
        <taxon>Mucilaginibacter</taxon>
    </lineage>
</organism>
<protein>
    <submittedName>
        <fullName evidence="2">VOC family protein</fullName>
    </submittedName>
</protein>
<dbReference type="Gene3D" id="3.30.720.110">
    <property type="match status" value="1"/>
</dbReference>
<dbReference type="Proteomes" id="UP000286701">
    <property type="component" value="Unassembled WGS sequence"/>
</dbReference>
<dbReference type="InterPro" id="IPR004360">
    <property type="entry name" value="Glyas_Fos-R_dOase_dom"/>
</dbReference>
<feature type="domain" description="VOC" evidence="1">
    <location>
        <begin position="15"/>
        <end position="140"/>
    </location>
</feature>
<comment type="caution">
    <text evidence="2">The sequence shown here is derived from an EMBL/GenBank/DDBJ whole genome shotgun (WGS) entry which is preliminary data.</text>
</comment>
<keyword evidence="3" id="KW-1185">Reference proteome</keyword>
<dbReference type="AlphaFoldDB" id="A0A3S3UWP2"/>
<reference evidence="2 3" key="1">
    <citation type="submission" date="2019-01" db="EMBL/GenBank/DDBJ databases">
        <title>Mucilaginibacter antarcticum sp. nov., isolated from antarctic soil.</title>
        <authorList>
            <person name="Yan Y.-Q."/>
            <person name="Du Z.-J."/>
        </authorList>
    </citation>
    <scope>NUCLEOTIDE SEQUENCE [LARGE SCALE GENOMIC DNA]</scope>
    <source>
        <strain evidence="2 3">F01003</strain>
    </source>
</reference>
<dbReference type="CDD" id="cd07246">
    <property type="entry name" value="VOC_like"/>
    <property type="match status" value="1"/>
</dbReference>
<dbReference type="PROSITE" id="PS51819">
    <property type="entry name" value="VOC"/>
    <property type="match status" value="1"/>
</dbReference>